<dbReference type="Proteomes" id="UP000838878">
    <property type="component" value="Chromosome 2"/>
</dbReference>
<evidence type="ECO:0000313" key="2">
    <source>
        <dbReference type="Proteomes" id="UP000838878"/>
    </source>
</evidence>
<organism evidence="1 2">
    <name type="scientific">Brenthis ino</name>
    <name type="common">lesser marbled fritillary</name>
    <dbReference type="NCBI Taxonomy" id="405034"/>
    <lineage>
        <taxon>Eukaryota</taxon>
        <taxon>Metazoa</taxon>
        <taxon>Ecdysozoa</taxon>
        <taxon>Arthropoda</taxon>
        <taxon>Hexapoda</taxon>
        <taxon>Insecta</taxon>
        <taxon>Pterygota</taxon>
        <taxon>Neoptera</taxon>
        <taxon>Endopterygota</taxon>
        <taxon>Lepidoptera</taxon>
        <taxon>Glossata</taxon>
        <taxon>Ditrysia</taxon>
        <taxon>Papilionoidea</taxon>
        <taxon>Nymphalidae</taxon>
        <taxon>Heliconiinae</taxon>
        <taxon>Argynnini</taxon>
        <taxon>Brenthis</taxon>
    </lineage>
</organism>
<sequence length="136" mass="15282">MVFVSRLLQNESVTFNDVLLTDFSEPANTTKTSQLAEDYYGAHSALLIPLTLIFRWGDNSTRPVIHHRLPNIGLLLRLSKQKDSITKLCPTRDSNPRTSGSAAVQASHKATEVVKHLISKLSNPYIEDRIKLLKKE</sequence>
<proteinExistence type="predicted"/>
<dbReference type="AlphaFoldDB" id="A0A8J9VKA7"/>
<protein>
    <submittedName>
        <fullName evidence="1">Uncharacterized protein</fullName>
    </submittedName>
</protein>
<feature type="non-terminal residue" evidence="1">
    <location>
        <position position="136"/>
    </location>
</feature>
<evidence type="ECO:0000313" key="1">
    <source>
        <dbReference type="EMBL" id="CAH0721120.1"/>
    </source>
</evidence>
<reference evidence="1" key="1">
    <citation type="submission" date="2021-12" db="EMBL/GenBank/DDBJ databases">
        <authorList>
            <person name="Martin H S."/>
        </authorList>
    </citation>
    <scope>NUCLEOTIDE SEQUENCE</scope>
</reference>
<keyword evidence="2" id="KW-1185">Reference proteome</keyword>
<accession>A0A8J9VKA7</accession>
<dbReference type="EMBL" id="OV170222">
    <property type="protein sequence ID" value="CAH0721120.1"/>
    <property type="molecule type" value="Genomic_DNA"/>
</dbReference>
<gene>
    <name evidence="1" type="ORF">BINO364_LOCUS7260</name>
</gene>
<name>A0A8J9VKA7_9NEOP</name>